<keyword evidence="10" id="KW-1185">Reference proteome</keyword>
<evidence type="ECO:0000256" key="4">
    <source>
        <dbReference type="ARBA" id="ARBA00022847"/>
    </source>
</evidence>
<evidence type="ECO:0000313" key="10">
    <source>
        <dbReference type="Proteomes" id="UP000293562"/>
    </source>
</evidence>
<dbReference type="InterPro" id="IPR001991">
    <property type="entry name" value="Na-dicarboxylate_symporter"/>
</dbReference>
<feature type="transmembrane region" description="Helical" evidence="8">
    <location>
        <begin position="345"/>
        <end position="367"/>
    </location>
</feature>
<dbReference type="InterPro" id="IPR036458">
    <property type="entry name" value="Na:dicarbo_symporter_sf"/>
</dbReference>
<dbReference type="GO" id="GO:1902475">
    <property type="term" value="P:L-alpha-amino acid transmembrane transport"/>
    <property type="evidence" value="ECO:0007669"/>
    <property type="project" value="UniProtKB-ARBA"/>
</dbReference>
<dbReference type="InterPro" id="IPR018107">
    <property type="entry name" value="Na-dicarboxylate_symporter_CS"/>
</dbReference>
<feature type="transmembrane region" description="Helical" evidence="8">
    <location>
        <begin position="44"/>
        <end position="66"/>
    </location>
</feature>
<dbReference type="PANTHER" id="PTHR11958:SF63">
    <property type="entry name" value="AMINO ACID TRANSPORTER"/>
    <property type="match status" value="1"/>
</dbReference>
<comment type="subcellular location">
    <subcellularLocation>
        <location evidence="1">Membrane</location>
        <topology evidence="1">Multi-pass membrane protein</topology>
    </subcellularLocation>
</comment>
<keyword evidence="5 8" id="KW-1133">Transmembrane helix</keyword>
<keyword evidence="3 8" id="KW-0812">Transmembrane</keyword>
<evidence type="ECO:0000256" key="2">
    <source>
        <dbReference type="ARBA" id="ARBA00022448"/>
    </source>
</evidence>
<organism evidence="9 10">
    <name type="scientific">Ancylomarina subtilis</name>
    <dbReference type="NCBI Taxonomy" id="1639035"/>
    <lineage>
        <taxon>Bacteria</taxon>
        <taxon>Pseudomonadati</taxon>
        <taxon>Bacteroidota</taxon>
        <taxon>Bacteroidia</taxon>
        <taxon>Marinilabiliales</taxon>
        <taxon>Marinifilaceae</taxon>
        <taxon>Ancylomarina</taxon>
    </lineage>
</organism>
<evidence type="ECO:0000256" key="5">
    <source>
        <dbReference type="ARBA" id="ARBA00022989"/>
    </source>
</evidence>
<feature type="transmembrane region" description="Helical" evidence="8">
    <location>
        <begin position="164"/>
        <end position="181"/>
    </location>
</feature>
<dbReference type="Pfam" id="PF00375">
    <property type="entry name" value="SDF"/>
    <property type="match status" value="1"/>
</dbReference>
<keyword evidence="2" id="KW-0813">Transport</keyword>
<dbReference type="GO" id="GO:0016020">
    <property type="term" value="C:membrane"/>
    <property type="evidence" value="ECO:0007669"/>
    <property type="project" value="UniProtKB-SubCell"/>
</dbReference>
<dbReference type="PANTHER" id="PTHR11958">
    <property type="entry name" value="SODIUM/DICARBOXYLATE SYMPORTER-RELATED"/>
    <property type="match status" value="1"/>
</dbReference>
<evidence type="ECO:0000256" key="6">
    <source>
        <dbReference type="ARBA" id="ARBA00023136"/>
    </source>
</evidence>
<feature type="transmembrane region" description="Helical" evidence="8">
    <location>
        <begin position="86"/>
        <end position="107"/>
    </location>
</feature>
<feature type="transmembrane region" description="Helical" evidence="8">
    <location>
        <begin position="15"/>
        <end position="38"/>
    </location>
</feature>
<dbReference type="PRINTS" id="PR00173">
    <property type="entry name" value="EDTRNSPORT"/>
</dbReference>
<dbReference type="GO" id="GO:0015293">
    <property type="term" value="F:symporter activity"/>
    <property type="evidence" value="ECO:0007669"/>
    <property type="project" value="UniProtKB-KW"/>
</dbReference>
<keyword evidence="6 8" id="KW-0472">Membrane</keyword>
<dbReference type="InterPro" id="IPR050746">
    <property type="entry name" value="DAACS"/>
</dbReference>
<evidence type="ECO:0000313" key="9">
    <source>
        <dbReference type="EMBL" id="RZT95728.1"/>
    </source>
</evidence>
<protein>
    <submittedName>
        <fullName evidence="9">Na+/H+-dicarboxylate symporter</fullName>
    </submittedName>
</protein>
<feature type="transmembrane region" description="Helical" evidence="8">
    <location>
        <begin position="373"/>
        <end position="399"/>
    </location>
</feature>
<dbReference type="Gene3D" id="1.10.3860.10">
    <property type="entry name" value="Sodium:dicarboxylate symporter"/>
    <property type="match status" value="1"/>
</dbReference>
<reference evidence="9 10" key="1">
    <citation type="submission" date="2019-02" db="EMBL/GenBank/DDBJ databases">
        <title>Genomic Encyclopedia of Type Strains, Phase IV (KMG-IV): sequencing the most valuable type-strain genomes for metagenomic binning, comparative biology and taxonomic classification.</title>
        <authorList>
            <person name="Goeker M."/>
        </authorList>
    </citation>
    <scope>NUCLEOTIDE SEQUENCE [LARGE SCALE GENOMIC DNA]</scope>
    <source>
        <strain evidence="9 10">DSM 28825</strain>
    </source>
</reference>
<keyword evidence="4" id="KW-0769">Symport</keyword>
<comment type="caution">
    <text evidence="9">The sequence shown here is derived from an EMBL/GenBank/DDBJ whole genome shotgun (WGS) entry which is preliminary data.</text>
</comment>
<evidence type="ECO:0000256" key="3">
    <source>
        <dbReference type="ARBA" id="ARBA00022692"/>
    </source>
</evidence>
<dbReference type="OrthoDB" id="9768885at2"/>
<feature type="transmembrane region" description="Helical" evidence="8">
    <location>
        <begin position="202"/>
        <end position="223"/>
    </location>
</feature>
<accession>A0A4Q7VIE8</accession>
<dbReference type="RefSeq" id="WP_130305665.1">
    <property type="nucleotide sequence ID" value="NZ_SHKN01000001.1"/>
</dbReference>
<dbReference type="Proteomes" id="UP000293562">
    <property type="component" value="Unassembled WGS sequence"/>
</dbReference>
<feature type="transmembrane region" description="Helical" evidence="8">
    <location>
        <begin position="235"/>
        <end position="260"/>
    </location>
</feature>
<dbReference type="PROSITE" id="PS00714">
    <property type="entry name" value="NA_DICARBOXYL_SYMP_2"/>
    <property type="match status" value="1"/>
</dbReference>
<proteinExistence type="predicted"/>
<evidence type="ECO:0000256" key="1">
    <source>
        <dbReference type="ARBA" id="ARBA00004141"/>
    </source>
</evidence>
<dbReference type="EMBL" id="SHKN01000001">
    <property type="protein sequence ID" value="RZT95728.1"/>
    <property type="molecule type" value="Genomic_DNA"/>
</dbReference>
<evidence type="ECO:0000256" key="7">
    <source>
        <dbReference type="ARBA" id="ARBA00023180"/>
    </source>
</evidence>
<name>A0A4Q7VIE8_9BACT</name>
<sequence>MDKPLTKPKASKESLILLIAIISAIVLGFILGGFFPSIGIKLEIFGQIFLNILMLLVVPIVVLSMIVGISRIQNLSQLGTLGSKTLAYYLITTAVAASIGIVLVNLIQPGINQTISVNELPNQTEFITTDISTALRELLVGNPEKEQQGLIGYNLFLAMEKMDILPLILFSIFFGAALSSLGKKAKKSIQILSVMNDAILKLVHWVMYLAPIGILGLVAARIAHSGGFKAFIPELLSLGLYALTVLLGLALHGFLFLSLLLRILGKRSISTYLKGMGTALLNAFSTASSTATLPLTLQGVHEENKVSEKISNFVLPLGATINMDGTALYEAVAAIFIAQLYGIELTWIQQIIVILTATLAAIGAAGIPEAGLVTMVIVLRAVNLPIEGIGLLLSIDWLLDRFRTSINVWGDSVGAAVVEKWDAEKPPKNKEI</sequence>
<dbReference type="SUPFAM" id="SSF118215">
    <property type="entry name" value="Proton glutamate symport protein"/>
    <property type="match status" value="1"/>
</dbReference>
<gene>
    <name evidence="9" type="ORF">EV201_0353</name>
</gene>
<dbReference type="AlphaFoldDB" id="A0A4Q7VIE8"/>
<keyword evidence="7" id="KW-0325">Glycoprotein</keyword>
<evidence type="ECO:0000256" key="8">
    <source>
        <dbReference type="SAM" id="Phobius"/>
    </source>
</evidence>